<keyword evidence="3" id="KW-0808">Transferase</keyword>
<dbReference type="SUPFAM" id="SSF53335">
    <property type="entry name" value="S-adenosyl-L-methionine-dependent methyltransferases"/>
    <property type="match status" value="1"/>
</dbReference>
<reference evidence="2 5" key="1">
    <citation type="submission" date="2016-08" db="EMBL/GenBank/DDBJ databases">
        <title>Candidatus Dactylopiibacterium carminicum genome sequence.</title>
        <authorList>
            <person name="Ramirez-Puebla S.T."/>
            <person name="Ormeno-Orrillo E."/>
            <person name="Vera-Ponce De Leon A."/>
            <person name="Luis L."/>
            <person name="Sanchez-Flores A."/>
            <person name="Monica R."/>
            <person name="Martinez-Romero E."/>
        </authorList>
    </citation>
    <scope>NUCLEOTIDE SEQUENCE [LARGE SCALE GENOMIC DNA]</scope>
    <source>
        <strain evidence="2">END1</strain>
    </source>
</reference>
<evidence type="ECO:0000259" key="1">
    <source>
        <dbReference type="Pfam" id="PF08241"/>
    </source>
</evidence>
<sequence length="209" mass="22415">MTNPWLEIPLTDYESHMALPAIAQAQMLADGLVTALQRFTPDTVAIVGCAGGNGFDRIPASTRRVVGVDINPDYIAAASTRYGAHISGLELHVADIQAGPLPFEPVELLYAALVFEYVSLPTALRHLAQACQPGGHLISVLQLPAEQLHAVSPSPYRSLQTLPPLMRLVPPDELAASATLHGFTQEAEYTTMLDSGKAFATQVFRRTSG</sequence>
<dbReference type="EMBL" id="MDUX01000003">
    <property type="protein sequence ID" value="KAF7600599.1"/>
    <property type="molecule type" value="Genomic_DNA"/>
</dbReference>
<dbReference type="Gene3D" id="3.40.50.150">
    <property type="entry name" value="Vaccinia Virus protein VP39"/>
    <property type="match status" value="1"/>
</dbReference>
<keyword evidence="5" id="KW-1185">Reference proteome</keyword>
<dbReference type="EMBL" id="NMRN01000002">
    <property type="protein sequence ID" value="PAS95164.1"/>
    <property type="molecule type" value="Genomic_DNA"/>
</dbReference>
<evidence type="ECO:0000313" key="5">
    <source>
        <dbReference type="Proteomes" id="UP000623509"/>
    </source>
</evidence>
<dbReference type="RefSeq" id="WP_095523168.1">
    <property type="nucleotide sequence ID" value="NZ_MDUX01000003.1"/>
</dbReference>
<dbReference type="AlphaFoldDB" id="A0A272EYG2"/>
<dbReference type="InterPro" id="IPR029063">
    <property type="entry name" value="SAM-dependent_MTases_sf"/>
</dbReference>
<keyword evidence="3" id="KW-0489">Methyltransferase</keyword>
<evidence type="ECO:0000313" key="2">
    <source>
        <dbReference type="EMBL" id="KAF7600599.1"/>
    </source>
</evidence>
<protein>
    <submittedName>
        <fullName evidence="2">Class I SAM-dependent methyltransferase</fullName>
    </submittedName>
    <submittedName>
        <fullName evidence="3">Methyltransferase type 12</fullName>
    </submittedName>
</protein>
<dbReference type="GO" id="GO:0008757">
    <property type="term" value="F:S-adenosylmethionine-dependent methyltransferase activity"/>
    <property type="evidence" value="ECO:0007669"/>
    <property type="project" value="InterPro"/>
</dbReference>
<dbReference type="InterPro" id="IPR013216">
    <property type="entry name" value="Methyltransf_11"/>
</dbReference>
<evidence type="ECO:0000313" key="4">
    <source>
        <dbReference type="Proteomes" id="UP000216107"/>
    </source>
</evidence>
<name>A0A272EYG2_9RHOO</name>
<gene>
    <name evidence="2" type="ORF">BGI27_01570</name>
    <name evidence="3" type="ORF">CGU29_01595</name>
</gene>
<dbReference type="GO" id="GO:0032259">
    <property type="term" value="P:methylation"/>
    <property type="evidence" value="ECO:0007669"/>
    <property type="project" value="UniProtKB-KW"/>
</dbReference>
<organism evidence="3 4">
    <name type="scientific">Candidatus Dactylopiibacterium carminicum</name>
    <dbReference type="NCBI Taxonomy" id="857335"/>
    <lineage>
        <taxon>Bacteria</taxon>
        <taxon>Pseudomonadati</taxon>
        <taxon>Pseudomonadota</taxon>
        <taxon>Betaproteobacteria</taxon>
        <taxon>Rhodocyclales</taxon>
        <taxon>Rhodocyclaceae</taxon>
        <taxon>Candidatus Dactylopiibacterium</taxon>
    </lineage>
</organism>
<reference evidence="3 4" key="2">
    <citation type="submission" date="2017-07" db="EMBL/GenBank/DDBJ databases">
        <title>Candidatus Dactylopiibacterium carminicum, a nitrogen-fixing symbiont of the cochineal insect Dactylopius coccus and Dactylopius opuntiae (Hemiptera: Coccoidea: Dactylopiidae).</title>
        <authorList>
            <person name="Vera A."/>
        </authorList>
    </citation>
    <scope>NUCLEOTIDE SEQUENCE [LARGE SCALE GENOMIC DNA]</scope>
    <source>
        <strain evidence="3 4">NFDCM</strain>
    </source>
</reference>
<dbReference type="CDD" id="cd02440">
    <property type="entry name" value="AdoMet_MTases"/>
    <property type="match status" value="1"/>
</dbReference>
<feature type="domain" description="Methyltransferase type 11" evidence="1">
    <location>
        <begin position="47"/>
        <end position="138"/>
    </location>
</feature>
<evidence type="ECO:0000313" key="3">
    <source>
        <dbReference type="EMBL" id="PAS95164.1"/>
    </source>
</evidence>
<dbReference type="Proteomes" id="UP000623509">
    <property type="component" value="Unassembled WGS sequence"/>
</dbReference>
<dbReference type="Pfam" id="PF08241">
    <property type="entry name" value="Methyltransf_11"/>
    <property type="match status" value="1"/>
</dbReference>
<comment type="caution">
    <text evidence="3">The sequence shown here is derived from an EMBL/GenBank/DDBJ whole genome shotgun (WGS) entry which is preliminary data.</text>
</comment>
<accession>A0A272EYG2</accession>
<dbReference type="OrthoDB" id="9804312at2"/>
<proteinExistence type="predicted"/>
<dbReference type="Proteomes" id="UP000216107">
    <property type="component" value="Unassembled WGS sequence"/>
</dbReference>